<gene>
    <name evidence="9" type="ORF">rosag_23670</name>
</gene>
<evidence type="ECO:0000256" key="3">
    <source>
        <dbReference type="ARBA" id="ARBA00023110"/>
    </source>
</evidence>
<keyword evidence="7" id="KW-0732">Signal</keyword>
<dbReference type="PANTHER" id="PTHR43811:SF19">
    <property type="entry name" value="39 KDA FK506-BINDING NUCLEAR PROTEIN"/>
    <property type="match status" value="1"/>
</dbReference>
<comment type="caution">
    <text evidence="9">The sequence shown here is derived from an EMBL/GenBank/DDBJ whole genome shotgun (WGS) entry which is preliminary data.</text>
</comment>
<dbReference type="InterPro" id="IPR001179">
    <property type="entry name" value="PPIase_FKBP_dom"/>
</dbReference>
<reference evidence="9" key="1">
    <citation type="submission" date="2022-08" db="EMBL/GenBank/DDBJ databases">
        <title>Draft genome sequencing of Roseisolibacter agri AW1220.</title>
        <authorList>
            <person name="Tobiishi Y."/>
            <person name="Tonouchi A."/>
        </authorList>
    </citation>
    <scope>NUCLEOTIDE SEQUENCE</scope>
    <source>
        <strain evidence="9">AW1220</strain>
    </source>
</reference>
<dbReference type="PROSITE" id="PS50059">
    <property type="entry name" value="FKBP_PPIASE"/>
    <property type="match status" value="1"/>
</dbReference>
<feature type="signal peptide" evidence="7">
    <location>
        <begin position="1"/>
        <end position="26"/>
    </location>
</feature>
<proteinExistence type="inferred from homology"/>
<dbReference type="SUPFAM" id="SSF54534">
    <property type="entry name" value="FKBP-like"/>
    <property type="match status" value="1"/>
</dbReference>
<keyword evidence="3 5" id="KW-0697">Rotamase</keyword>
<dbReference type="Proteomes" id="UP001161325">
    <property type="component" value="Unassembled WGS sequence"/>
</dbReference>
<comment type="catalytic activity">
    <reaction evidence="1 5 6">
        <text>[protein]-peptidylproline (omega=180) = [protein]-peptidylproline (omega=0)</text>
        <dbReference type="Rhea" id="RHEA:16237"/>
        <dbReference type="Rhea" id="RHEA-COMP:10747"/>
        <dbReference type="Rhea" id="RHEA-COMP:10748"/>
        <dbReference type="ChEBI" id="CHEBI:83833"/>
        <dbReference type="ChEBI" id="CHEBI:83834"/>
        <dbReference type="EC" id="5.2.1.8"/>
    </reaction>
</comment>
<dbReference type="RefSeq" id="WP_284350312.1">
    <property type="nucleotide sequence ID" value="NZ_BRXS01000003.1"/>
</dbReference>
<keyword evidence="10" id="KW-1185">Reference proteome</keyword>
<evidence type="ECO:0000256" key="6">
    <source>
        <dbReference type="RuleBase" id="RU003915"/>
    </source>
</evidence>
<evidence type="ECO:0000256" key="7">
    <source>
        <dbReference type="SAM" id="SignalP"/>
    </source>
</evidence>
<dbReference type="Gene3D" id="3.10.50.40">
    <property type="match status" value="1"/>
</dbReference>
<feature type="chain" id="PRO_5041435532" description="Peptidyl-prolyl cis-trans isomerase" evidence="7">
    <location>
        <begin position="27"/>
        <end position="168"/>
    </location>
</feature>
<organism evidence="9 10">
    <name type="scientific">Roseisolibacter agri</name>
    <dbReference type="NCBI Taxonomy" id="2014610"/>
    <lineage>
        <taxon>Bacteria</taxon>
        <taxon>Pseudomonadati</taxon>
        <taxon>Gemmatimonadota</taxon>
        <taxon>Gemmatimonadia</taxon>
        <taxon>Gemmatimonadales</taxon>
        <taxon>Gemmatimonadaceae</taxon>
        <taxon>Roseisolibacter</taxon>
    </lineage>
</organism>
<keyword evidence="4 5" id="KW-0413">Isomerase</keyword>
<feature type="domain" description="PPIase FKBP-type" evidence="8">
    <location>
        <begin position="80"/>
        <end position="168"/>
    </location>
</feature>
<dbReference type="EC" id="5.2.1.8" evidence="6"/>
<dbReference type="PANTHER" id="PTHR43811">
    <property type="entry name" value="FKBP-TYPE PEPTIDYL-PROLYL CIS-TRANS ISOMERASE FKPA"/>
    <property type="match status" value="1"/>
</dbReference>
<comment type="similarity">
    <text evidence="2 6">Belongs to the FKBP-type PPIase family.</text>
</comment>
<dbReference type="GO" id="GO:0003755">
    <property type="term" value="F:peptidyl-prolyl cis-trans isomerase activity"/>
    <property type="evidence" value="ECO:0007669"/>
    <property type="project" value="UniProtKB-UniRule"/>
</dbReference>
<dbReference type="AlphaFoldDB" id="A0AA37Q3T1"/>
<evidence type="ECO:0000256" key="1">
    <source>
        <dbReference type="ARBA" id="ARBA00000971"/>
    </source>
</evidence>
<evidence type="ECO:0000256" key="5">
    <source>
        <dbReference type="PROSITE-ProRule" id="PRU00277"/>
    </source>
</evidence>
<dbReference type="EMBL" id="BRXS01000003">
    <property type="protein sequence ID" value="GLC25854.1"/>
    <property type="molecule type" value="Genomic_DNA"/>
</dbReference>
<dbReference type="PROSITE" id="PS51257">
    <property type="entry name" value="PROKAR_LIPOPROTEIN"/>
    <property type="match status" value="1"/>
</dbReference>
<accession>A0AA37Q3T1</accession>
<evidence type="ECO:0000256" key="4">
    <source>
        <dbReference type="ARBA" id="ARBA00023235"/>
    </source>
</evidence>
<sequence length="168" mass="17444">MIPTFRTRAALAAGALLLALSTACTADVKPETPRAPGNPDPAANTYAPALGIQLPAFYKTPNGVYYQDTKVGTGMVAAPGAEVRVHYTGWLPDGSKFDSSRDGGEPFAFRINGGMVIAGWDEGVQGMKVGGVRKLVIPAALGYGATGAPPDIPPNSTLVFEVELVEVK</sequence>
<name>A0AA37Q3T1_9BACT</name>
<dbReference type="InterPro" id="IPR046357">
    <property type="entry name" value="PPIase_dom_sf"/>
</dbReference>
<protein>
    <recommendedName>
        <fullName evidence="6">Peptidyl-prolyl cis-trans isomerase</fullName>
        <ecNumber evidence="6">5.2.1.8</ecNumber>
    </recommendedName>
</protein>
<evidence type="ECO:0000259" key="8">
    <source>
        <dbReference type="PROSITE" id="PS50059"/>
    </source>
</evidence>
<dbReference type="Pfam" id="PF00254">
    <property type="entry name" value="FKBP_C"/>
    <property type="match status" value="1"/>
</dbReference>
<evidence type="ECO:0000313" key="9">
    <source>
        <dbReference type="EMBL" id="GLC25854.1"/>
    </source>
</evidence>
<evidence type="ECO:0000256" key="2">
    <source>
        <dbReference type="ARBA" id="ARBA00006577"/>
    </source>
</evidence>
<evidence type="ECO:0000313" key="10">
    <source>
        <dbReference type="Proteomes" id="UP001161325"/>
    </source>
</evidence>
<dbReference type="FunFam" id="3.10.50.40:FF:000006">
    <property type="entry name" value="Peptidyl-prolyl cis-trans isomerase"/>
    <property type="match status" value="1"/>
</dbReference>